<dbReference type="InterPro" id="IPR013685">
    <property type="entry name" value="POTRA_FtsQ_type"/>
</dbReference>
<feature type="compositionally biased region" description="Gly residues" evidence="8">
    <location>
        <begin position="480"/>
        <end position="494"/>
    </location>
</feature>
<dbReference type="GO" id="GO:0051301">
    <property type="term" value="P:cell division"/>
    <property type="evidence" value="ECO:0007669"/>
    <property type="project" value="UniProtKB-KW"/>
</dbReference>
<evidence type="ECO:0000256" key="5">
    <source>
        <dbReference type="ARBA" id="ARBA00022989"/>
    </source>
</evidence>
<dbReference type="Pfam" id="PF08478">
    <property type="entry name" value="POTRA_1"/>
    <property type="match status" value="1"/>
</dbReference>
<feature type="compositionally biased region" description="Polar residues" evidence="8">
    <location>
        <begin position="1"/>
        <end position="22"/>
    </location>
</feature>
<evidence type="ECO:0000256" key="8">
    <source>
        <dbReference type="SAM" id="MobiDB-lite"/>
    </source>
</evidence>
<name>A0A9D1H4X8_9FIRM</name>
<evidence type="ECO:0000256" key="4">
    <source>
        <dbReference type="ARBA" id="ARBA00022692"/>
    </source>
</evidence>
<comment type="subcellular location">
    <subcellularLocation>
        <location evidence="1">Membrane</location>
    </subcellularLocation>
</comment>
<accession>A0A9D1H4X8</accession>
<keyword evidence="6 9" id="KW-0472">Membrane</keyword>
<keyword evidence="4 9" id="KW-0812">Transmembrane</keyword>
<reference evidence="11" key="2">
    <citation type="journal article" date="2021" name="PeerJ">
        <title>Extensive microbial diversity within the chicken gut microbiome revealed by metagenomics and culture.</title>
        <authorList>
            <person name="Gilroy R."/>
            <person name="Ravi A."/>
            <person name="Getino M."/>
            <person name="Pursley I."/>
            <person name="Horton D.L."/>
            <person name="Alikhan N.F."/>
            <person name="Baker D."/>
            <person name="Gharbi K."/>
            <person name="Hall N."/>
            <person name="Watson M."/>
            <person name="Adriaenssens E.M."/>
            <person name="Foster-Nyarko E."/>
            <person name="Jarju S."/>
            <person name="Secka A."/>
            <person name="Antonio M."/>
            <person name="Oren A."/>
            <person name="Chaudhuri R.R."/>
            <person name="La Ragione R."/>
            <person name="Hildebrand F."/>
            <person name="Pallen M.J."/>
        </authorList>
    </citation>
    <scope>NUCLEOTIDE SEQUENCE</scope>
    <source>
        <strain evidence="11">ChiBcec7-5410</strain>
    </source>
</reference>
<proteinExistence type="predicted"/>
<keyword evidence="2" id="KW-1003">Cell membrane</keyword>
<evidence type="ECO:0000313" key="12">
    <source>
        <dbReference type="Proteomes" id="UP000824160"/>
    </source>
</evidence>
<dbReference type="AlphaFoldDB" id="A0A9D1H4X8"/>
<keyword evidence="7" id="KW-0131">Cell cycle</keyword>
<dbReference type="PANTHER" id="PTHR37820">
    <property type="entry name" value="CELL DIVISION PROTEIN DIVIB"/>
    <property type="match status" value="1"/>
</dbReference>
<dbReference type="PROSITE" id="PS51779">
    <property type="entry name" value="POTRA"/>
    <property type="match status" value="1"/>
</dbReference>
<feature type="domain" description="POTRA" evidence="10">
    <location>
        <begin position="131"/>
        <end position="200"/>
    </location>
</feature>
<gene>
    <name evidence="11" type="ORF">IAC43_02220</name>
</gene>
<feature type="compositionally biased region" description="Low complexity" evidence="8">
    <location>
        <begin position="436"/>
        <end position="479"/>
    </location>
</feature>
<organism evidence="11 12">
    <name type="scientific">Candidatus Faecivivens stercoripullorum</name>
    <dbReference type="NCBI Taxonomy" id="2840805"/>
    <lineage>
        <taxon>Bacteria</taxon>
        <taxon>Bacillati</taxon>
        <taxon>Bacillota</taxon>
        <taxon>Clostridia</taxon>
        <taxon>Eubacteriales</taxon>
        <taxon>Oscillospiraceae</taxon>
        <taxon>Oscillospiraceae incertae sedis</taxon>
        <taxon>Candidatus Faecivivens</taxon>
    </lineage>
</organism>
<dbReference type="Proteomes" id="UP000824160">
    <property type="component" value="Unassembled WGS sequence"/>
</dbReference>
<reference evidence="11" key="1">
    <citation type="submission" date="2020-10" db="EMBL/GenBank/DDBJ databases">
        <authorList>
            <person name="Gilroy R."/>
        </authorList>
    </citation>
    <scope>NUCLEOTIDE SEQUENCE</scope>
    <source>
        <strain evidence="11">ChiBcec7-5410</strain>
    </source>
</reference>
<evidence type="ECO:0000256" key="6">
    <source>
        <dbReference type="ARBA" id="ARBA00023136"/>
    </source>
</evidence>
<evidence type="ECO:0000256" key="3">
    <source>
        <dbReference type="ARBA" id="ARBA00022618"/>
    </source>
</evidence>
<keyword evidence="5 9" id="KW-1133">Transmembrane helix</keyword>
<sequence length="511" mass="54894">MDTNMNKSGETPVQNTPQNSAQPPAEEIPGARPKEEIPGHSFADVKNAQQRARSKAGNKTDRRSEPRPDPRQQRPSSRQNRPGDREVRQQQIGQVQGQRRRRRHRNYIIYYILLGAIMTIVCVTLSLTVFFNIAKLNTSGSSVYSSEQILAAVNARKGDNLLRLNVGKLEEQALETLTSAESVEIKRHFPDQLDIIVTDGEPVLQVSFGGMFYQFTESGRLIGVTETAAVDGQVVVGPDPTGLEVGQYMSQLEAEQQESFSIWRTIRDELYNYSIQDISAMELSDPMQLRIYYQNRIEIIFGTLTDMDVKTATLKAILYDSGAVGVDETGVINMINPDRIYFNNQAACTVPDGAAQPGWNWKDPYSETLEESLYQTTGEETTADGETADGQETAGTEDGSDETSSGTESSDGQDSSETSGESYATSDGVMLPLMPGQQGDTASSAASSDTASQTSSDSASQSQTSSESSQQSSQSQVGVAGSGLSGSGSTGSGVGTDAPSVPAPSVPGISG</sequence>
<dbReference type="PANTHER" id="PTHR37820:SF1">
    <property type="entry name" value="CELL DIVISION PROTEIN FTSQ"/>
    <property type="match status" value="1"/>
</dbReference>
<evidence type="ECO:0000313" key="11">
    <source>
        <dbReference type="EMBL" id="HIT93980.1"/>
    </source>
</evidence>
<dbReference type="GO" id="GO:0005886">
    <property type="term" value="C:plasma membrane"/>
    <property type="evidence" value="ECO:0007669"/>
    <property type="project" value="TreeGrafter"/>
</dbReference>
<feature type="transmembrane region" description="Helical" evidence="9">
    <location>
        <begin position="108"/>
        <end position="131"/>
    </location>
</feature>
<dbReference type="InterPro" id="IPR034746">
    <property type="entry name" value="POTRA"/>
</dbReference>
<keyword evidence="3" id="KW-0132">Cell division</keyword>
<feature type="region of interest" description="Disordered" evidence="8">
    <location>
        <begin position="1"/>
        <end position="99"/>
    </location>
</feature>
<evidence type="ECO:0000256" key="7">
    <source>
        <dbReference type="ARBA" id="ARBA00023306"/>
    </source>
</evidence>
<evidence type="ECO:0000256" key="9">
    <source>
        <dbReference type="SAM" id="Phobius"/>
    </source>
</evidence>
<feature type="compositionally biased region" description="Low complexity" evidence="8">
    <location>
        <begin position="402"/>
        <end position="422"/>
    </location>
</feature>
<dbReference type="EMBL" id="DVLW01000058">
    <property type="protein sequence ID" value="HIT93980.1"/>
    <property type="molecule type" value="Genomic_DNA"/>
</dbReference>
<dbReference type="InterPro" id="IPR050487">
    <property type="entry name" value="FtsQ_DivIB"/>
</dbReference>
<dbReference type="Gene3D" id="3.10.20.310">
    <property type="entry name" value="membrane protein fhac"/>
    <property type="match status" value="1"/>
</dbReference>
<feature type="region of interest" description="Disordered" evidence="8">
    <location>
        <begin position="375"/>
        <end position="511"/>
    </location>
</feature>
<evidence type="ECO:0000256" key="1">
    <source>
        <dbReference type="ARBA" id="ARBA00004370"/>
    </source>
</evidence>
<evidence type="ECO:0000256" key="2">
    <source>
        <dbReference type="ARBA" id="ARBA00022475"/>
    </source>
</evidence>
<feature type="compositionally biased region" description="Basic and acidic residues" evidence="8">
    <location>
        <begin position="58"/>
        <end position="72"/>
    </location>
</feature>
<evidence type="ECO:0000259" key="10">
    <source>
        <dbReference type="PROSITE" id="PS51779"/>
    </source>
</evidence>
<comment type="caution">
    <text evidence="11">The sequence shown here is derived from an EMBL/GenBank/DDBJ whole genome shotgun (WGS) entry which is preliminary data.</text>
</comment>
<protein>
    <submittedName>
        <fullName evidence="11">FtsQ-type POTRA domain-containing protein</fullName>
    </submittedName>
</protein>